<dbReference type="Proteomes" id="UP000789920">
    <property type="component" value="Unassembled WGS sequence"/>
</dbReference>
<feature type="non-terminal residue" evidence="1">
    <location>
        <position position="1"/>
    </location>
</feature>
<proteinExistence type="predicted"/>
<dbReference type="EMBL" id="CAJVQC010089590">
    <property type="protein sequence ID" value="CAG8824858.1"/>
    <property type="molecule type" value="Genomic_DNA"/>
</dbReference>
<evidence type="ECO:0000313" key="2">
    <source>
        <dbReference type="Proteomes" id="UP000789920"/>
    </source>
</evidence>
<reference evidence="1" key="1">
    <citation type="submission" date="2021-06" db="EMBL/GenBank/DDBJ databases">
        <authorList>
            <person name="Kallberg Y."/>
            <person name="Tangrot J."/>
            <person name="Rosling A."/>
        </authorList>
    </citation>
    <scope>NUCLEOTIDE SEQUENCE</scope>
    <source>
        <strain evidence="1">MA461A</strain>
    </source>
</reference>
<name>A0ACA9S4G9_9GLOM</name>
<accession>A0ACA9S4G9</accession>
<organism evidence="1 2">
    <name type="scientific">Racocetra persica</name>
    <dbReference type="NCBI Taxonomy" id="160502"/>
    <lineage>
        <taxon>Eukaryota</taxon>
        <taxon>Fungi</taxon>
        <taxon>Fungi incertae sedis</taxon>
        <taxon>Mucoromycota</taxon>
        <taxon>Glomeromycotina</taxon>
        <taxon>Glomeromycetes</taxon>
        <taxon>Diversisporales</taxon>
        <taxon>Gigasporaceae</taxon>
        <taxon>Racocetra</taxon>
    </lineage>
</organism>
<protein>
    <submittedName>
        <fullName evidence="1">12608_t:CDS:1</fullName>
    </submittedName>
</protein>
<keyword evidence="2" id="KW-1185">Reference proteome</keyword>
<evidence type="ECO:0000313" key="1">
    <source>
        <dbReference type="EMBL" id="CAG8824858.1"/>
    </source>
</evidence>
<comment type="caution">
    <text evidence="1">The sequence shown here is derived from an EMBL/GenBank/DDBJ whole genome shotgun (WGS) entry which is preliminary data.</text>
</comment>
<gene>
    <name evidence="1" type="ORF">RPERSI_LOCUS26348</name>
</gene>
<sequence>EDERVFHEYYPLTQKTKCIVVRILKIYKAIRDENRIPTMTRKDIFNIDLQINSLEETILIEILIVEMEEREYT</sequence>
<feature type="non-terminal residue" evidence="1">
    <location>
        <position position="73"/>
    </location>
</feature>